<evidence type="ECO:0000256" key="4">
    <source>
        <dbReference type="ARBA" id="ARBA00022989"/>
    </source>
</evidence>
<keyword evidence="6 7" id="KW-0472">Membrane</keyword>
<name>A0A7S3DMG9_9EUKA</name>
<dbReference type="PANTHER" id="PTHR11689">
    <property type="entry name" value="CHLORIDE CHANNEL PROTEIN CLC FAMILY MEMBER"/>
    <property type="match status" value="1"/>
</dbReference>
<dbReference type="GO" id="GO:0016020">
    <property type="term" value="C:membrane"/>
    <property type="evidence" value="ECO:0007669"/>
    <property type="project" value="UniProtKB-SubCell"/>
</dbReference>
<dbReference type="Pfam" id="PF00654">
    <property type="entry name" value="Voltage_CLC"/>
    <property type="match status" value="1"/>
</dbReference>
<accession>A0A7S3DMG9</accession>
<dbReference type="GO" id="GO:0015108">
    <property type="term" value="F:chloride transmembrane transporter activity"/>
    <property type="evidence" value="ECO:0007669"/>
    <property type="project" value="InterPro"/>
</dbReference>
<keyword evidence="3" id="KW-0677">Repeat</keyword>
<evidence type="ECO:0008006" key="9">
    <source>
        <dbReference type="Google" id="ProtNLM"/>
    </source>
</evidence>
<evidence type="ECO:0000313" key="8">
    <source>
        <dbReference type="EMBL" id="CAE0261159.1"/>
    </source>
</evidence>
<sequence>MRRRQTAERIAKMDCLGRAKERFDAFESLDYEVCESVMYRESRLGKNYPHHRRRIAVRWLITILIGFSVALLVYAMHWAVYFLANVARLDLTMNILTTTDDKWKGYFAFLLSSLLLASISTAVVAYIEPAAASSGVSEVKAYLNGVKVPKVLRMRTFIVKVVSLVFAAAAGFPVGKLGPMVHLGAICGAGFSQGSKTLRADFRFNRNFRSDHDKRDFVSMGAAAGASAAFGAPIGGTLLSLEGTSSFWRGQLTWRTFIACIAATFLLNLLLIRFNFEINVVGSKSLIDFDETSATPVQWRMEEVPFFAFLGVCGGLFGASFIYINTYINRVRRKSYVLRHRALGAVVEALILIAIASSLYYWLPAVFPCAPIARFSSADSSLVSSISDSSDSSPALSVKPRAWYTCKSTQYNEMASLTMVTQEDAVRVLLRRDNNDAFTGVTLITYFVMLFSLLVVTYGAYVGGGVFVPCILMGGALGRAIASVLQNVFPFLSPNAGVYALVGAAAVLGGVQRRTISLAITILEITNDIQFLFPVIAVIIISKSIADSVTPSLYDAHLALIRAPYLPEEPKRNTIENFSVRRILERTHRGINLRQMPLALSLPQVGVSGPVELVATDHARLNMSR</sequence>
<gene>
    <name evidence="8" type="ORF">PBIL07802_LOCUS23449</name>
</gene>
<dbReference type="AlphaFoldDB" id="A0A7S3DMG9"/>
<dbReference type="SUPFAM" id="SSF81340">
    <property type="entry name" value="Clc chloride channel"/>
    <property type="match status" value="1"/>
</dbReference>
<dbReference type="PRINTS" id="PR00762">
    <property type="entry name" value="CLCHANNEL"/>
</dbReference>
<feature type="transmembrane region" description="Helical" evidence="7">
    <location>
        <begin position="59"/>
        <end position="83"/>
    </location>
</feature>
<feature type="transmembrane region" description="Helical" evidence="7">
    <location>
        <begin position="437"/>
        <end position="459"/>
    </location>
</feature>
<organism evidence="8">
    <name type="scientific">Palpitomonas bilix</name>
    <dbReference type="NCBI Taxonomy" id="652834"/>
    <lineage>
        <taxon>Eukaryota</taxon>
        <taxon>Eukaryota incertae sedis</taxon>
    </lineage>
</organism>
<feature type="transmembrane region" description="Helical" evidence="7">
    <location>
        <begin position="217"/>
        <end position="241"/>
    </location>
</feature>
<keyword evidence="2 7" id="KW-0812">Transmembrane</keyword>
<feature type="transmembrane region" description="Helical" evidence="7">
    <location>
        <begin position="466"/>
        <end position="485"/>
    </location>
</feature>
<feature type="transmembrane region" description="Helical" evidence="7">
    <location>
        <begin position="345"/>
        <end position="363"/>
    </location>
</feature>
<keyword evidence="4 7" id="KW-1133">Transmembrane helix</keyword>
<feature type="transmembrane region" description="Helical" evidence="7">
    <location>
        <begin position="157"/>
        <end position="175"/>
    </location>
</feature>
<evidence type="ECO:0000256" key="1">
    <source>
        <dbReference type="ARBA" id="ARBA00004141"/>
    </source>
</evidence>
<evidence type="ECO:0000256" key="5">
    <source>
        <dbReference type="ARBA" id="ARBA00023122"/>
    </source>
</evidence>
<feature type="transmembrane region" description="Helical" evidence="7">
    <location>
        <begin position="103"/>
        <end position="127"/>
    </location>
</feature>
<evidence type="ECO:0000256" key="6">
    <source>
        <dbReference type="ARBA" id="ARBA00023136"/>
    </source>
</evidence>
<protein>
    <recommendedName>
        <fullName evidence="9">Chloride channel protein</fullName>
    </recommendedName>
</protein>
<dbReference type="InterPro" id="IPR001807">
    <property type="entry name" value="ClC"/>
</dbReference>
<evidence type="ECO:0000256" key="3">
    <source>
        <dbReference type="ARBA" id="ARBA00022737"/>
    </source>
</evidence>
<dbReference type="PANTHER" id="PTHR11689:SF136">
    <property type="entry name" value="H(+)_CL(-) EXCHANGE TRANSPORTER 7"/>
    <property type="match status" value="1"/>
</dbReference>
<dbReference type="EMBL" id="HBIB01036140">
    <property type="protein sequence ID" value="CAE0261159.1"/>
    <property type="molecule type" value="Transcribed_RNA"/>
</dbReference>
<dbReference type="InterPro" id="IPR051280">
    <property type="entry name" value="Cl-channel/antiporter"/>
</dbReference>
<reference evidence="8" key="1">
    <citation type="submission" date="2021-01" db="EMBL/GenBank/DDBJ databases">
        <authorList>
            <person name="Corre E."/>
            <person name="Pelletier E."/>
            <person name="Niang G."/>
            <person name="Scheremetjew M."/>
            <person name="Finn R."/>
            <person name="Kale V."/>
            <person name="Holt S."/>
            <person name="Cochrane G."/>
            <person name="Meng A."/>
            <person name="Brown T."/>
            <person name="Cohen L."/>
        </authorList>
    </citation>
    <scope>NUCLEOTIDE SEQUENCE</scope>
    <source>
        <strain evidence="8">NIES-2562</strain>
    </source>
</reference>
<dbReference type="Gene3D" id="1.10.3080.10">
    <property type="entry name" value="Clc chloride channel"/>
    <property type="match status" value="1"/>
</dbReference>
<dbReference type="InterPro" id="IPR014743">
    <property type="entry name" value="Cl-channel_core"/>
</dbReference>
<comment type="subcellular location">
    <subcellularLocation>
        <location evidence="1">Membrane</location>
        <topology evidence="1">Multi-pass membrane protein</topology>
    </subcellularLocation>
</comment>
<feature type="transmembrane region" description="Helical" evidence="7">
    <location>
        <begin position="306"/>
        <end position="324"/>
    </location>
</feature>
<keyword evidence="5" id="KW-0129">CBS domain</keyword>
<proteinExistence type="predicted"/>
<evidence type="ECO:0000256" key="7">
    <source>
        <dbReference type="SAM" id="Phobius"/>
    </source>
</evidence>
<evidence type="ECO:0000256" key="2">
    <source>
        <dbReference type="ARBA" id="ARBA00022692"/>
    </source>
</evidence>
<feature type="transmembrane region" description="Helical" evidence="7">
    <location>
        <begin position="253"/>
        <end position="276"/>
    </location>
</feature>
<feature type="transmembrane region" description="Helical" evidence="7">
    <location>
        <begin position="491"/>
        <end position="511"/>
    </location>
</feature>